<gene>
    <name evidence="1" type="ORF">SAMN05421869_101385</name>
</gene>
<organism evidence="1 2">
    <name type="scientific">Nonomuraea jiangxiensis</name>
    <dbReference type="NCBI Taxonomy" id="633440"/>
    <lineage>
        <taxon>Bacteria</taxon>
        <taxon>Bacillati</taxon>
        <taxon>Actinomycetota</taxon>
        <taxon>Actinomycetes</taxon>
        <taxon>Streptosporangiales</taxon>
        <taxon>Streptosporangiaceae</taxon>
        <taxon>Nonomuraea</taxon>
    </lineage>
</organism>
<protein>
    <submittedName>
        <fullName evidence="1">Uncharacterized protein</fullName>
    </submittedName>
</protein>
<dbReference type="RefSeq" id="WP_090928398.1">
    <property type="nucleotide sequence ID" value="NZ_FNDJ01000001.1"/>
</dbReference>
<dbReference type="Proteomes" id="UP000199202">
    <property type="component" value="Unassembled WGS sequence"/>
</dbReference>
<dbReference type="STRING" id="633440.SAMN05421869_101385"/>
<accession>A0A1G7ZDV3</accession>
<sequence>MGEGRKLTQTGKLTLSDARMLVALLKTGDEIDPKIGDRVFRTKSSTELPGLNLIVEWAKGARIWAALGIFAYNLQRMTVISG</sequence>
<evidence type="ECO:0000313" key="1">
    <source>
        <dbReference type="EMBL" id="SDH06795.1"/>
    </source>
</evidence>
<dbReference type="EMBL" id="FNDJ01000001">
    <property type="protein sequence ID" value="SDH06795.1"/>
    <property type="molecule type" value="Genomic_DNA"/>
</dbReference>
<dbReference type="OrthoDB" id="9816539at2"/>
<reference evidence="1 2" key="1">
    <citation type="submission" date="2016-10" db="EMBL/GenBank/DDBJ databases">
        <authorList>
            <person name="de Groot N.N."/>
        </authorList>
    </citation>
    <scope>NUCLEOTIDE SEQUENCE [LARGE SCALE GENOMIC DNA]</scope>
    <source>
        <strain evidence="1 2">CGMCC 4.6533</strain>
    </source>
</reference>
<name>A0A1G7ZDV3_9ACTN</name>
<proteinExistence type="predicted"/>
<evidence type="ECO:0000313" key="2">
    <source>
        <dbReference type="Proteomes" id="UP000199202"/>
    </source>
</evidence>
<dbReference type="AlphaFoldDB" id="A0A1G7ZDV3"/>
<keyword evidence="2" id="KW-1185">Reference proteome</keyword>